<dbReference type="InterPro" id="IPR000045">
    <property type="entry name" value="Prepilin_IV_endopep_pep"/>
</dbReference>
<evidence type="ECO:0000259" key="4">
    <source>
        <dbReference type="Pfam" id="PF01478"/>
    </source>
</evidence>
<evidence type="ECO:0000256" key="2">
    <source>
        <dbReference type="RuleBase" id="RU003793"/>
    </source>
</evidence>
<feature type="transmembrane region" description="Helical" evidence="3">
    <location>
        <begin position="31"/>
        <end position="51"/>
    </location>
</feature>
<dbReference type="PRINTS" id="PR00864">
    <property type="entry name" value="PREPILNPTASE"/>
</dbReference>
<dbReference type="AlphaFoldDB" id="A0A420WM93"/>
<dbReference type="GO" id="GO:0032259">
    <property type="term" value="P:methylation"/>
    <property type="evidence" value="ECO:0007669"/>
    <property type="project" value="UniProtKB-KW"/>
</dbReference>
<evidence type="ECO:0000313" key="6">
    <source>
        <dbReference type="Proteomes" id="UP000282211"/>
    </source>
</evidence>
<dbReference type="PANTHER" id="PTHR30487">
    <property type="entry name" value="TYPE 4 PREPILIN-LIKE PROTEINS LEADER PEPTIDE-PROCESSING ENZYME"/>
    <property type="match status" value="1"/>
</dbReference>
<dbReference type="PANTHER" id="PTHR30487:SF0">
    <property type="entry name" value="PREPILIN LEADER PEPTIDASE_N-METHYLTRANSFERASE-RELATED"/>
    <property type="match status" value="1"/>
</dbReference>
<dbReference type="GO" id="GO:0005886">
    <property type="term" value="C:plasma membrane"/>
    <property type="evidence" value="ECO:0007669"/>
    <property type="project" value="TreeGrafter"/>
</dbReference>
<dbReference type="GO" id="GO:0006465">
    <property type="term" value="P:signal peptide processing"/>
    <property type="evidence" value="ECO:0007669"/>
    <property type="project" value="TreeGrafter"/>
</dbReference>
<keyword evidence="3" id="KW-0472">Membrane</keyword>
<feature type="domain" description="Prepilin type IV endopeptidase peptidase" evidence="4">
    <location>
        <begin position="14"/>
        <end position="120"/>
    </location>
</feature>
<feature type="transmembrane region" description="Helical" evidence="3">
    <location>
        <begin position="6"/>
        <end position="24"/>
    </location>
</feature>
<comment type="similarity">
    <text evidence="1 2">Belongs to the peptidase A24 family.</text>
</comment>
<keyword evidence="5" id="KW-0489">Methyltransferase</keyword>
<evidence type="ECO:0000256" key="1">
    <source>
        <dbReference type="ARBA" id="ARBA00005801"/>
    </source>
</evidence>
<sequence length="159" mass="17416">MTYFLHALGFAGALYIGLCALAWIDIKTYRLPNVLTYPLVVIGLIASFKLPHITPKSALIGAVTGYLAFVIIERIFKQLYKKDGLGRGDAKLLAVGGAWCGWFGLPYIILIASLCGLIFASLPSQKQSIKKGNGHIPFGPFLALGIALIWAAQLYYWQR</sequence>
<feature type="transmembrane region" description="Helical" evidence="3">
    <location>
        <begin position="57"/>
        <end position="76"/>
    </location>
</feature>
<keyword evidence="3" id="KW-1133">Transmembrane helix</keyword>
<dbReference type="InterPro" id="IPR050882">
    <property type="entry name" value="Prepilin_peptidase/N-MTase"/>
</dbReference>
<proteinExistence type="inferred from homology"/>
<keyword evidence="3" id="KW-0812">Transmembrane</keyword>
<dbReference type="RefSeq" id="WP_121100063.1">
    <property type="nucleotide sequence ID" value="NZ_RBII01000001.1"/>
</dbReference>
<dbReference type="FunCoup" id="A0A420WM93">
    <property type="interactions" value="45"/>
</dbReference>
<protein>
    <submittedName>
        <fullName evidence="5">Leader peptidase (Prepilin peptidase)/N-methyltransferase</fullName>
    </submittedName>
</protein>
<evidence type="ECO:0000256" key="3">
    <source>
        <dbReference type="SAM" id="Phobius"/>
    </source>
</evidence>
<dbReference type="Pfam" id="PF01478">
    <property type="entry name" value="Peptidase_A24"/>
    <property type="match status" value="1"/>
</dbReference>
<dbReference type="GO" id="GO:0008168">
    <property type="term" value="F:methyltransferase activity"/>
    <property type="evidence" value="ECO:0007669"/>
    <property type="project" value="UniProtKB-KW"/>
</dbReference>
<accession>A0A420WM93</accession>
<keyword evidence="5" id="KW-0808">Transferase</keyword>
<organism evidence="5 6">
    <name type="scientific">Litorimonas taeanensis</name>
    <dbReference type="NCBI Taxonomy" id="568099"/>
    <lineage>
        <taxon>Bacteria</taxon>
        <taxon>Pseudomonadati</taxon>
        <taxon>Pseudomonadota</taxon>
        <taxon>Alphaproteobacteria</taxon>
        <taxon>Maricaulales</taxon>
        <taxon>Robiginitomaculaceae</taxon>
    </lineage>
</organism>
<feature type="transmembrane region" description="Helical" evidence="3">
    <location>
        <begin position="134"/>
        <end position="157"/>
    </location>
</feature>
<reference evidence="5 6" key="1">
    <citation type="submission" date="2018-10" db="EMBL/GenBank/DDBJ databases">
        <title>Genomic Encyclopedia of Type Strains, Phase IV (KMG-IV): sequencing the most valuable type-strain genomes for metagenomic binning, comparative biology and taxonomic classification.</title>
        <authorList>
            <person name="Goeker M."/>
        </authorList>
    </citation>
    <scope>NUCLEOTIDE SEQUENCE [LARGE SCALE GENOMIC DNA]</scope>
    <source>
        <strain evidence="5 6">DSM 22008</strain>
    </source>
</reference>
<name>A0A420WM93_9PROT</name>
<comment type="caution">
    <text evidence="5">The sequence shown here is derived from an EMBL/GenBank/DDBJ whole genome shotgun (WGS) entry which is preliminary data.</text>
</comment>
<gene>
    <name evidence="5" type="ORF">DES40_1464</name>
</gene>
<dbReference type="OrthoDB" id="9789291at2"/>
<keyword evidence="6" id="KW-1185">Reference proteome</keyword>
<feature type="transmembrane region" description="Helical" evidence="3">
    <location>
        <begin position="97"/>
        <end position="122"/>
    </location>
</feature>
<dbReference type="EMBL" id="RBII01000001">
    <property type="protein sequence ID" value="RKQ72127.1"/>
    <property type="molecule type" value="Genomic_DNA"/>
</dbReference>
<dbReference type="Proteomes" id="UP000282211">
    <property type="component" value="Unassembled WGS sequence"/>
</dbReference>
<dbReference type="InParanoid" id="A0A420WM93"/>
<dbReference type="GO" id="GO:0004190">
    <property type="term" value="F:aspartic-type endopeptidase activity"/>
    <property type="evidence" value="ECO:0007669"/>
    <property type="project" value="InterPro"/>
</dbReference>
<evidence type="ECO:0000313" key="5">
    <source>
        <dbReference type="EMBL" id="RKQ72127.1"/>
    </source>
</evidence>
<dbReference type="Gene3D" id="1.20.120.1220">
    <property type="match status" value="1"/>
</dbReference>
<dbReference type="InterPro" id="IPR014032">
    <property type="entry name" value="Peptidase_A24A_bac"/>
</dbReference>